<dbReference type="AlphaFoldDB" id="A0AA38GQN5"/>
<reference evidence="2 3" key="1">
    <citation type="journal article" date="2021" name="Nat. Plants">
        <title>The Taxus genome provides insights into paclitaxel biosynthesis.</title>
        <authorList>
            <person name="Xiong X."/>
            <person name="Gou J."/>
            <person name="Liao Q."/>
            <person name="Li Y."/>
            <person name="Zhou Q."/>
            <person name="Bi G."/>
            <person name="Li C."/>
            <person name="Du R."/>
            <person name="Wang X."/>
            <person name="Sun T."/>
            <person name="Guo L."/>
            <person name="Liang H."/>
            <person name="Lu P."/>
            <person name="Wu Y."/>
            <person name="Zhang Z."/>
            <person name="Ro D.K."/>
            <person name="Shang Y."/>
            <person name="Huang S."/>
            <person name="Yan J."/>
        </authorList>
    </citation>
    <scope>NUCLEOTIDE SEQUENCE [LARGE SCALE GENOMIC DNA]</scope>
    <source>
        <strain evidence="2">Ta-2019</strain>
    </source>
</reference>
<proteinExistence type="predicted"/>
<protein>
    <recommendedName>
        <fullName evidence="4">RING/U-box superfamily protein</fullName>
    </recommendedName>
</protein>
<dbReference type="EMBL" id="JAHRHJ020000002">
    <property type="protein sequence ID" value="KAH9326290.1"/>
    <property type="molecule type" value="Genomic_DNA"/>
</dbReference>
<sequence>IILKYCSSIMRLLSRTGNRGPASLAAEDAPPDSNSGLDPSIIARIPMKNFNSKDAFSGAEFCSVCLTEFREGEA</sequence>
<evidence type="ECO:0008006" key="4">
    <source>
        <dbReference type="Google" id="ProtNLM"/>
    </source>
</evidence>
<feature type="non-terminal residue" evidence="2">
    <location>
        <position position="74"/>
    </location>
</feature>
<keyword evidence="3" id="KW-1185">Reference proteome</keyword>
<dbReference type="Proteomes" id="UP000824469">
    <property type="component" value="Unassembled WGS sequence"/>
</dbReference>
<name>A0AA38GQN5_TAXCH</name>
<organism evidence="2 3">
    <name type="scientific">Taxus chinensis</name>
    <name type="common">Chinese yew</name>
    <name type="synonym">Taxus wallichiana var. chinensis</name>
    <dbReference type="NCBI Taxonomy" id="29808"/>
    <lineage>
        <taxon>Eukaryota</taxon>
        <taxon>Viridiplantae</taxon>
        <taxon>Streptophyta</taxon>
        <taxon>Embryophyta</taxon>
        <taxon>Tracheophyta</taxon>
        <taxon>Spermatophyta</taxon>
        <taxon>Pinopsida</taxon>
        <taxon>Pinidae</taxon>
        <taxon>Conifers II</taxon>
        <taxon>Cupressales</taxon>
        <taxon>Taxaceae</taxon>
        <taxon>Taxus</taxon>
    </lineage>
</organism>
<gene>
    <name evidence="2" type="ORF">KI387_006468</name>
</gene>
<evidence type="ECO:0000313" key="2">
    <source>
        <dbReference type="EMBL" id="KAH9326290.1"/>
    </source>
</evidence>
<comment type="caution">
    <text evidence="2">The sequence shown here is derived from an EMBL/GenBank/DDBJ whole genome shotgun (WGS) entry which is preliminary data.</text>
</comment>
<accession>A0AA38GQN5</accession>
<evidence type="ECO:0000256" key="1">
    <source>
        <dbReference type="SAM" id="MobiDB-lite"/>
    </source>
</evidence>
<feature type="region of interest" description="Disordered" evidence="1">
    <location>
        <begin position="18"/>
        <end position="38"/>
    </location>
</feature>
<feature type="non-terminal residue" evidence="2">
    <location>
        <position position="1"/>
    </location>
</feature>
<evidence type="ECO:0000313" key="3">
    <source>
        <dbReference type="Proteomes" id="UP000824469"/>
    </source>
</evidence>